<dbReference type="CDD" id="cd16922">
    <property type="entry name" value="HATPase_EvgS-ArcB-TorS-like"/>
    <property type="match status" value="1"/>
</dbReference>
<keyword evidence="13" id="KW-0472">Membrane</keyword>
<keyword evidence="4" id="KW-1003">Cell membrane</keyword>
<dbReference type="PROSITE" id="PS50109">
    <property type="entry name" value="HIS_KIN"/>
    <property type="match status" value="1"/>
</dbReference>
<dbReference type="SMART" id="SM00388">
    <property type="entry name" value="HisKA"/>
    <property type="match status" value="1"/>
</dbReference>
<feature type="domain" description="Response regulatory" evidence="19">
    <location>
        <begin position="430"/>
        <end position="551"/>
    </location>
</feature>
<evidence type="ECO:0000256" key="4">
    <source>
        <dbReference type="ARBA" id="ARBA00022475"/>
    </source>
</evidence>
<dbReference type="Gene3D" id="1.10.287.130">
    <property type="match status" value="1"/>
</dbReference>
<dbReference type="CDD" id="cd17569">
    <property type="entry name" value="REC_HupR-like"/>
    <property type="match status" value="1"/>
</dbReference>
<feature type="domain" description="Histidine kinase" evidence="18">
    <location>
        <begin position="188"/>
        <end position="409"/>
    </location>
</feature>
<feature type="domain" description="Response regulatory" evidence="19">
    <location>
        <begin position="579"/>
        <end position="698"/>
    </location>
</feature>
<dbReference type="FunFam" id="1.10.287.130:FF:000002">
    <property type="entry name" value="Two-component osmosensing histidine kinase"/>
    <property type="match status" value="1"/>
</dbReference>
<keyword evidence="5 16" id="KW-0597">Phosphoprotein</keyword>
<comment type="caution">
    <text evidence="20">The sequence shown here is derived from an EMBL/GenBank/DDBJ whole genome shotgun (WGS) entry which is preliminary data.</text>
</comment>
<dbReference type="Pfam" id="PF00512">
    <property type="entry name" value="HisKA"/>
    <property type="match status" value="1"/>
</dbReference>
<sequence length="824" mass="93058">MHQKQVTNQKRGRLLIVDDEINVVKTLKRTFRKDYEVFTAASADKAIEVLAKNPVHVIISDQRMPGLTGTEFFSHIRSDYPDVVRMILTGYADIEAVIESINHGNVFRYISKPWDPDEMVSIVRQAFEYHSLLEKNRKLVKDLKAANEHLESKVNQRTEQLSQMVTELRRANVSAEKANQAKSEFLANMSHEIRTPMNGIIGMAELLEGTQLTDEQADYIQTIRLSGLSLLQIINDILDFSKIEAGRMDLETIDFNISETIANVCDTIAVKAFEKSLELIHYIPKDIPNELNGDPARLRQIIVNLVGNAIKFTETGHIYIDVQVIEEWDTQIHLKIMVTDTGIGISDDQCKRLFQSFSQVDKSTNRRYGGTGLGLAISKRICEMMDGEIGVNSEKGKGSEFWFTARLGKKTDLDESIPPDLSLPGTINPRVLILEDNECVQNVLSRYLDEWGCRCTIVSNAETALNVLISAVSSSDPFSIAMIKKSMPNQDGFELAQKIKSEPHISTTHLILLTTINQYVDSENICNMGFSAQLKKPLRRHQLYETIYRLLNPDDDTAIPQSSQKQKTIEQKIERNKYHLLIVEDVQVNQTVAIKILSTIGYRAEAVDNGKAAIEAISQKAYDLVLMDIHMPVMDGIEATRRIRDGEAGEENKNILILAMTASTINDEQNHYISSGMNDCISKPITMNAVSRILDAYLLSKKARPKDTKVSQDNLNIPIMDRDAFLSNFEGDTDFCNEIIQMSFESINEAVNSIKIALENQDIKAIRFDAHKIKSQLANICAWRAHNIIMEIETNARNDIFPPLPSLIQDFFQEIDALKKECVF</sequence>
<organism evidence="20 21">
    <name type="scientific">Candidatus Magnetoglobus multicellularis str. Araruama</name>
    <dbReference type="NCBI Taxonomy" id="890399"/>
    <lineage>
        <taxon>Bacteria</taxon>
        <taxon>Pseudomonadati</taxon>
        <taxon>Thermodesulfobacteriota</taxon>
        <taxon>Desulfobacteria</taxon>
        <taxon>Desulfobacterales</taxon>
        <taxon>Desulfobacteraceae</taxon>
        <taxon>Candidatus Magnetoglobus</taxon>
    </lineage>
</organism>
<name>A0A1V1P832_9BACT</name>
<dbReference type="InterPro" id="IPR036641">
    <property type="entry name" value="HPT_dom_sf"/>
</dbReference>
<dbReference type="SUPFAM" id="SSF52172">
    <property type="entry name" value="CheY-like"/>
    <property type="match status" value="3"/>
</dbReference>
<feature type="coiled-coil region" evidence="17">
    <location>
        <begin position="133"/>
        <end position="160"/>
    </location>
</feature>
<dbReference type="InterPro" id="IPR003661">
    <property type="entry name" value="HisK_dim/P_dom"/>
</dbReference>
<comment type="catalytic activity">
    <reaction evidence="1">
        <text>ATP + protein L-histidine = ADP + protein N-phospho-L-histidine.</text>
        <dbReference type="EC" id="2.7.13.3"/>
    </reaction>
</comment>
<evidence type="ECO:0000259" key="19">
    <source>
        <dbReference type="PROSITE" id="PS50110"/>
    </source>
</evidence>
<evidence type="ECO:0000256" key="8">
    <source>
        <dbReference type="ARBA" id="ARBA00022741"/>
    </source>
</evidence>
<dbReference type="InterPro" id="IPR036890">
    <property type="entry name" value="HATPase_C_sf"/>
</dbReference>
<dbReference type="InterPro" id="IPR011006">
    <property type="entry name" value="CheY-like_superfamily"/>
</dbReference>
<dbReference type="PROSITE" id="PS50110">
    <property type="entry name" value="RESPONSE_REGULATORY"/>
    <property type="match status" value="3"/>
</dbReference>
<feature type="domain" description="Response regulatory" evidence="19">
    <location>
        <begin position="13"/>
        <end position="127"/>
    </location>
</feature>
<dbReference type="SUPFAM" id="SSF47384">
    <property type="entry name" value="Homodimeric domain of signal transducing histidine kinase"/>
    <property type="match status" value="1"/>
</dbReference>
<dbReference type="InterPro" id="IPR003594">
    <property type="entry name" value="HATPase_dom"/>
</dbReference>
<keyword evidence="17" id="KW-0175">Coiled coil</keyword>
<gene>
    <name evidence="20" type="ORF">OMM_02928</name>
</gene>
<dbReference type="Proteomes" id="UP000189670">
    <property type="component" value="Unassembled WGS sequence"/>
</dbReference>
<dbReference type="EC" id="2.7.13.3" evidence="3"/>
<evidence type="ECO:0000256" key="5">
    <source>
        <dbReference type="ARBA" id="ARBA00022553"/>
    </source>
</evidence>
<comment type="subunit">
    <text evidence="14">At low DSF concentrations, interacts with RpfF.</text>
</comment>
<evidence type="ECO:0000256" key="2">
    <source>
        <dbReference type="ARBA" id="ARBA00004651"/>
    </source>
</evidence>
<dbReference type="Pfam" id="PF02518">
    <property type="entry name" value="HATPase_c"/>
    <property type="match status" value="1"/>
</dbReference>
<keyword evidence="10" id="KW-0067">ATP-binding</keyword>
<dbReference type="PRINTS" id="PR00344">
    <property type="entry name" value="BCTRLSENSOR"/>
</dbReference>
<dbReference type="InterPro" id="IPR004358">
    <property type="entry name" value="Sig_transdc_His_kin-like_C"/>
</dbReference>
<evidence type="ECO:0000256" key="14">
    <source>
        <dbReference type="ARBA" id="ARBA00064003"/>
    </source>
</evidence>
<keyword evidence="8" id="KW-0547">Nucleotide-binding</keyword>
<evidence type="ECO:0000259" key="18">
    <source>
        <dbReference type="PROSITE" id="PS50109"/>
    </source>
</evidence>
<dbReference type="Gene3D" id="3.30.565.10">
    <property type="entry name" value="Histidine kinase-like ATPase, C-terminal domain"/>
    <property type="match status" value="1"/>
</dbReference>
<feature type="modified residue" description="4-aspartylphosphate" evidence="16">
    <location>
        <position position="628"/>
    </location>
</feature>
<dbReference type="AlphaFoldDB" id="A0A1V1P832"/>
<dbReference type="InterPro" id="IPR036097">
    <property type="entry name" value="HisK_dim/P_sf"/>
</dbReference>
<keyword evidence="6" id="KW-0808">Transferase</keyword>
<evidence type="ECO:0000256" key="15">
    <source>
        <dbReference type="ARBA" id="ARBA00068150"/>
    </source>
</evidence>
<accession>A0A1V1P832</accession>
<evidence type="ECO:0000256" key="12">
    <source>
        <dbReference type="ARBA" id="ARBA00023012"/>
    </source>
</evidence>
<evidence type="ECO:0000256" key="17">
    <source>
        <dbReference type="SAM" id="Coils"/>
    </source>
</evidence>
<dbReference type="GO" id="GO:0005886">
    <property type="term" value="C:plasma membrane"/>
    <property type="evidence" value="ECO:0007669"/>
    <property type="project" value="UniProtKB-SubCell"/>
</dbReference>
<dbReference type="InterPro" id="IPR008207">
    <property type="entry name" value="Sig_transdc_His_kin_Hpt_dom"/>
</dbReference>
<dbReference type="SUPFAM" id="SSF47226">
    <property type="entry name" value="Histidine-containing phosphotransfer domain, HPT domain"/>
    <property type="match status" value="1"/>
</dbReference>
<dbReference type="Pfam" id="PF00072">
    <property type="entry name" value="Response_reg"/>
    <property type="match status" value="3"/>
</dbReference>
<protein>
    <recommendedName>
        <fullName evidence="15">Sensory/regulatory protein RpfC</fullName>
        <ecNumber evidence="3">2.7.13.3</ecNumber>
    </recommendedName>
</protein>
<keyword evidence="11" id="KW-1133">Transmembrane helix</keyword>
<dbReference type="GO" id="GO:0005524">
    <property type="term" value="F:ATP binding"/>
    <property type="evidence" value="ECO:0007669"/>
    <property type="project" value="UniProtKB-KW"/>
</dbReference>
<dbReference type="PANTHER" id="PTHR45339">
    <property type="entry name" value="HYBRID SIGNAL TRANSDUCTION HISTIDINE KINASE J"/>
    <property type="match status" value="1"/>
</dbReference>
<evidence type="ECO:0000256" key="3">
    <source>
        <dbReference type="ARBA" id="ARBA00012438"/>
    </source>
</evidence>
<dbReference type="Pfam" id="PF01627">
    <property type="entry name" value="Hpt"/>
    <property type="match status" value="1"/>
</dbReference>
<dbReference type="Gene3D" id="1.20.120.160">
    <property type="entry name" value="HPT domain"/>
    <property type="match status" value="1"/>
</dbReference>
<evidence type="ECO:0000256" key="16">
    <source>
        <dbReference type="PROSITE-ProRule" id="PRU00169"/>
    </source>
</evidence>
<dbReference type="FunFam" id="3.30.565.10:FF:000010">
    <property type="entry name" value="Sensor histidine kinase RcsC"/>
    <property type="match status" value="1"/>
</dbReference>
<proteinExistence type="predicted"/>
<evidence type="ECO:0000313" key="20">
    <source>
        <dbReference type="EMBL" id="ETR70865.1"/>
    </source>
</evidence>
<feature type="modified residue" description="4-aspartylphosphate" evidence="16">
    <location>
        <position position="61"/>
    </location>
</feature>
<evidence type="ECO:0000256" key="11">
    <source>
        <dbReference type="ARBA" id="ARBA00022989"/>
    </source>
</evidence>
<dbReference type="SMART" id="SM00448">
    <property type="entry name" value="REC"/>
    <property type="match status" value="3"/>
</dbReference>
<evidence type="ECO:0000256" key="1">
    <source>
        <dbReference type="ARBA" id="ARBA00000085"/>
    </source>
</evidence>
<evidence type="ECO:0000256" key="6">
    <source>
        <dbReference type="ARBA" id="ARBA00022679"/>
    </source>
</evidence>
<comment type="caution">
    <text evidence="16">Lacks conserved residue(s) required for the propagation of feature annotation.</text>
</comment>
<dbReference type="CDD" id="cd17546">
    <property type="entry name" value="REC_hyHK_CKI1_RcsC-like"/>
    <property type="match status" value="1"/>
</dbReference>
<reference evidence="21" key="1">
    <citation type="submission" date="2012-11" db="EMBL/GenBank/DDBJ databases">
        <authorList>
            <person name="Lucero-Rivera Y.E."/>
            <person name="Tovar-Ramirez D."/>
        </authorList>
    </citation>
    <scope>NUCLEOTIDE SEQUENCE [LARGE SCALE GENOMIC DNA]</scope>
    <source>
        <strain evidence="21">Araruama</strain>
    </source>
</reference>
<keyword evidence="9 20" id="KW-0418">Kinase</keyword>
<dbReference type="CDD" id="cd00082">
    <property type="entry name" value="HisKA"/>
    <property type="match status" value="1"/>
</dbReference>
<dbReference type="SMART" id="SM00387">
    <property type="entry name" value="HATPase_c"/>
    <property type="match status" value="1"/>
</dbReference>
<keyword evidence="7" id="KW-0812">Transmembrane</keyword>
<dbReference type="SUPFAM" id="SSF55874">
    <property type="entry name" value="ATPase domain of HSP90 chaperone/DNA topoisomerase II/histidine kinase"/>
    <property type="match status" value="1"/>
</dbReference>
<dbReference type="InterPro" id="IPR005467">
    <property type="entry name" value="His_kinase_dom"/>
</dbReference>
<dbReference type="EMBL" id="ATBP01000357">
    <property type="protein sequence ID" value="ETR70865.1"/>
    <property type="molecule type" value="Genomic_DNA"/>
</dbReference>
<evidence type="ECO:0000313" key="21">
    <source>
        <dbReference type="Proteomes" id="UP000189670"/>
    </source>
</evidence>
<evidence type="ECO:0000256" key="10">
    <source>
        <dbReference type="ARBA" id="ARBA00022840"/>
    </source>
</evidence>
<evidence type="ECO:0000256" key="9">
    <source>
        <dbReference type="ARBA" id="ARBA00022777"/>
    </source>
</evidence>
<comment type="subcellular location">
    <subcellularLocation>
        <location evidence="2">Cell membrane</location>
        <topology evidence="2">Multi-pass membrane protein</topology>
    </subcellularLocation>
</comment>
<dbReference type="Gene3D" id="3.40.50.2300">
    <property type="match status" value="3"/>
</dbReference>
<dbReference type="GO" id="GO:0000155">
    <property type="term" value="F:phosphorelay sensor kinase activity"/>
    <property type="evidence" value="ECO:0007669"/>
    <property type="project" value="InterPro"/>
</dbReference>
<evidence type="ECO:0000256" key="13">
    <source>
        <dbReference type="ARBA" id="ARBA00023136"/>
    </source>
</evidence>
<dbReference type="InterPro" id="IPR001789">
    <property type="entry name" value="Sig_transdc_resp-reg_receiver"/>
</dbReference>
<keyword evidence="12" id="KW-0902">Two-component regulatory system</keyword>
<dbReference type="PANTHER" id="PTHR45339:SF1">
    <property type="entry name" value="HYBRID SIGNAL TRANSDUCTION HISTIDINE KINASE J"/>
    <property type="match status" value="1"/>
</dbReference>
<evidence type="ECO:0000256" key="7">
    <source>
        <dbReference type="ARBA" id="ARBA00022692"/>
    </source>
</evidence>